<dbReference type="PANTHER" id="PTHR30537:SF10">
    <property type="entry name" value="TRANSCRIPTIONAL REGULATOR-RELATED"/>
    <property type="match status" value="1"/>
</dbReference>
<evidence type="ECO:0000256" key="2">
    <source>
        <dbReference type="ARBA" id="ARBA00023015"/>
    </source>
</evidence>
<comment type="similarity">
    <text evidence="1">Belongs to the LysR transcriptional regulatory family.</text>
</comment>
<keyword evidence="3" id="KW-0238">DNA-binding</keyword>
<dbReference type="GO" id="GO:0006351">
    <property type="term" value="P:DNA-templated transcription"/>
    <property type="evidence" value="ECO:0007669"/>
    <property type="project" value="TreeGrafter"/>
</dbReference>
<feature type="domain" description="HTH lysR-type" evidence="5">
    <location>
        <begin position="39"/>
        <end position="96"/>
    </location>
</feature>
<dbReference type="Pfam" id="PF00126">
    <property type="entry name" value="HTH_1"/>
    <property type="match status" value="1"/>
</dbReference>
<dbReference type="CDD" id="cd08422">
    <property type="entry name" value="PBP2_CrgA_like"/>
    <property type="match status" value="1"/>
</dbReference>
<dbReference type="InterPro" id="IPR036390">
    <property type="entry name" value="WH_DNA-bd_sf"/>
</dbReference>
<dbReference type="eggNOG" id="COG0583">
    <property type="taxonomic scope" value="Bacteria"/>
</dbReference>
<dbReference type="PROSITE" id="PS50931">
    <property type="entry name" value="HTH_LYSR"/>
    <property type="match status" value="1"/>
</dbReference>
<name>U2YA52_9SPHN</name>
<comment type="caution">
    <text evidence="6">The sequence shown here is derived from an EMBL/GenBank/DDBJ whole genome shotgun (WGS) entry which is preliminary data.</text>
</comment>
<keyword evidence="2" id="KW-0805">Transcription regulation</keyword>
<proteinExistence type="inferred from homology"/>
<dbReference type="GO" id="GO:0003700">
    <property type="term" value="F:DNA-binding transcription factor activity"/>
    <property type="evidence" value="ECO:0007669"/>
    <property type="project" value="InterPro"/>
</dbReference>
<dbReference type="FunFam" id="1.10.10.10:FF:000001">
    <property type="entry name" value="LysR family transcriptional regulator"/>
    <property type="match status" value="1"/>
</dbReference>
<dbReference type="SUPFAM" id="SSF46785">
    <property type="entry name" value="Winged helix' DNA-binding domain"/>
    <property type="match status" value="1"/>
</dbReference>
<evidence type="ECO:0000259" key="5">
    <source>
        <dbReference type="PROSITE" id="PS50931"/>
    </source>
</evidence>
<dbReference type="AlphaFoldDB" id="U2YA52"/>
<dbReference type="SUPFAM" id="SSF53850">
    <property type="entry name" value="Periplasmic binding protein-like II"/>
    <property type="match status" value="1"/>
</dbReference>
<dbReference type="Gene3D" id="3.40.190.290">
    <property type="match status" value="1"/>
</dbReference>
<sequence length="346" mass="38390">MIRIVNNKDKSGFQSGSDPFSFSAIAAFETALHGKARLVTWRGIEEFLAVVETGSFTAGAEALGVSKSYVSKMVSELETRVGAQLLLRTTRRLSLTAAGDLFHQRCQEMRSSLVDVERQLTQFQERPVGRLRVGLSDIFGVTYMSAIVAEFGARHPEISMEVVAYLREAELVQEQFDVIIRYGRLNDSNLKARLFGYLSYCLCASPDYVARHGWPESSSDLAAHQCLTDLGGHFFFQDDDAANSRIKVSGNWKSNSGIALASAARHGLGIAQIPISVIREDLMEGRLVALNQEWAFCDKEVWVVFSPGMMPAATRAFIDHLAISFEHGKLRPWMKPALTALEAHLR</sequence>
<dbReference type="GO" id="GO:0043565">
    <property type="term" value="F:sequence-specific DNA binding"/>
    <property type="evidence" value="ECO:0007669"/>
    <property type="project" value="TreeGrafter"/>
</dbReference>
<dbReference type="Proteomes" id="UP000016568">
    <property type="component" value="Unassembled WGS sequence"/>
</dbReference>
<dbReference type="PANTHER" id="PTHR30537">
    <property type="entry name" value="HTH-TYPE TRANSCRIPTIONAL REGULATOR"/>
    <property type="match status" value="1"/>
</dbReference>
<dbReference type="InterPro" id="IPR005119">
    <property type="entry name" value="LysR_subst-bd"/>
</dbReference>
<evidence type="ECO:0000256" key="3">
    <source>
        <dbReference type="ARBA" id="ARBA00023125"/>
    </source>
</evidence>
<dbReference type="InterPro" id="IPR000847">
    <property type="entry name" value="LysR_HTH_N"/>
</dbReference>
<dbReference type="InterPro" id="IPR036388">
    <property type="entry name" value="WH-like_DNA-bd_sf"/>
</dbReference>
<evidence type="ECO:0000313" key="7">
    <source>
        <dbReference type="Proteomes" id="UP000016568"/>
    </source>
</evidence>
<protein>
    <submittedName>
        <fullName evidence="6">Putative LysR family transcriptional regulator</fullName>
    </submittedName>
</protein>
<gene>
    <name evidence="6" type="ORF">NT2_08_00280</name>
</gene>
<keyword evidence="4" id="KW-0804">Transcription</keyword>
<dbReference type="EMBL" id="BASZ01000008">
    <property type="protein sequence ID" value="GAD50241.1"/>
    <property type="molecule type" value="Genomic_DNA"/>
</dbReference>
<evidence type="ECO:0000256" key="1">
    <source>
        <dbReference type="ARBA" id="ARBA00009437"/>
    </source>
</evidence>
<evidence type="ECO:0000313" key="6">
    <source>
        <dbReference type="EMBL" id="GAD50241.1"/>
    </source>
</evidence>
<reference evidence="6 7" key="1">
    <citation type="submission" date="2013-09" db="EMBL/GenBank/DDBJ databases">
        <title>Whole genome shotgun sequence of Novosphingobium tardaugens NBRC 16725.</title>
        <authorList>
            <person name="Isaki S."/>
            <person name="Hosoyama A."/>
            <person name="Tsuchikane K."/>
            <person name="Katsumata H."/>
            <person name="Ando Y."/>
            <person name="Yamazaki S."/>
            <person name="Fujita N."/>
        </authorList>
    </citation>
    <scope>NUCLEOTIDE SEQUENCE [LARGE SCALE GENOMIC DNA]</scope>
    <source>
        <strain evidence="6 7">NBRC 16725</strain>
    </source>
</reference>
<organism evidence="6 7">
    <name type="scientific">Caenibius tardaugens NBRC 16725</name>
    <dbReference type="NCBI Taxonomy" id="1219035"/>
    <lineage>
        <taxon>Bacteria</taxon>
        <taxon>Pseudomonadati</taxon>
        <taxon>Pseudomonadota</taxon>
        <taxon>Alphaproteobacteria</taxon>
        <taxon>Sphingomonadales</taxon>
        <taxon>Erythrobacteraceae</taxon>
        <taxon>Caenibius</taxon>
    </lineage>
</organism>
<dbReference type="InterPro" id="IPR058163">
    <property type="entry name" value="LysR-type_TF_proteobact-type"/>
</dbReference>
<keyword evidence="7" id="KW-1185">Reference proteome</keyword>
<dbReference type="Pfam" id="PF03466">
    <property type="entry name" value="LysR_substrate"/>
    <property type="match status" value="1"/>
</dbReference>
<dbReference type="Gene3D" id="1.10.10.10">
    <property type="entry name" value="Winged helix-like DNA-binding domain superfamily/Winged helix DNA-binding domain"/>
    <property type="match status" value="1"/>
</dbReference>
<evidence type="ECO:0000256" key="4">
    <source>
        <dbReference type="ARBA" id="ARBA00023163"/>
    </source>
</evidence>
<accession>U2YA52</accession>